<dbReference type="SUPFAM" id="SSF55718">
    <property type="entry name" value="SCP-like"/>
    <property type="match status" value="1"/>
</dbReference>
<accession>A0A4Z0QY52</accession>
<dbReference type="AlphaFoldDB" id="A0A4Z0QY52"/>
<dbReference type="InterPro" id="IPR003033">
    <property type="entry name" value="SCP2_sterol-bd_dom"/>
</dbReference>
<dbReference type="Gene3D" id="3.30.1050.10">
    <property type="entry name" value="SCP2 sterol-binding domain"/>
    <property type="match status" value="1"/>
</dbReference>
<dbReference type="OrthoDB" id="9804656at2"/>
<reference evidence="2 3" key="1">
    <citation type="submission" date="2019-03" db="EMBL/GenBank/DDBJ databases">
        <title>Draft Genome Sequence of Desulfosporosinus fructosivorans Strain 63.6F, Isolated from Marine Sediment in the Baltic Sea.</title>
        <authorList>
            <person name="Hausmann B."/>
            <person name="Vandieken V."/>
            <person name="Pjevac P."/>
            <person name="Schreck K."/>
            <person name="Herbold C.W."/>
            <person name="Loy A."/>
        </authorList>
    </citation>
    <scope>NUCLEOTIDE SEQUENCE [LARGE SCALE GENOMIC DNA]</scope>
    <source>
        <strain evidence="2 3">63.6F</strain>
    </source>
</reference>
<evidence type="ECO:0000313" key="3">
    <source>
        <dbReference type="Proteomes" id="UP000298460"/>
    </source>
</evidence>
<feature type="domain" description="SCP2" evidence="1">
    <location>
        <begin position="27"/>
        <end position="99"/>
    </location>
</feature>
<comment type="caution">
    <text evidence="2">The sequence shown here is derived from an EMBL/GenBank/DDBJ whole genome shotgun (WGS) entry which is preliminary data.</text>
</comment>
<protein>
    <submittedName>
        <fullName evidence="2">Sterol carrier protein</fullName>
    </submittedName>
</protein>
<evidence type="ECO:0000259" key="1">
    <source>
        <dbReference type="Pfam" id="PF02036"/>
    </source>
</evidence>
<evidence type="ECO:0000313" key="2">
    <source>
        <dbReference type="EMBL" id="TGE35219.1"/>
    </source>
</evidence>
<name>A0A4Z0QY52_9FIRM</name>
<dbReference type="EMBL" id="SPQQ01000018">
    <property type="protein sequence ID" value="TGE35219.1"/>
    <property type="molecule type" value="Genomic_DNA"/>
</dbReference>
<organism evidence="2 3">
    <name type="scientific">Desulfosporosinus fructosivorans</name>
    <dbReference type="NCBI Taxonomy" id="2018669"/>
    <lineage>
        <taxon>Bacteria</taxon>
        <taxon>Bacillati</taxon>
        <taxon>Bacillota</taxon>
        <taxon>Clostridia</taxon>
        <taxon>Eubacteriales</taxon>
        <taxon>Desulfitobacteriaceae</taxon>
        <taxon>Desulfosporosinus</taxon>
    </lineage>
</organism>
<dbReference type="InterPro" id="IPR036527">
    <property type="entry name" value="SCP2_sterol-bd_dom_sf"/>
</dbReference>
<dbReference type="Proteomes" id="UP000298460">
    <property type="component" value="Unassembled WGS sequence"/>
</dbReference>
<keyword evidence="3" id="KW-1185">Reference proteome</keyword>
<gene>
    <name evidence="2" type="ORF">E4K67_26740</name>
</gene>
<dbReference type="RefSeq" id="WP_135552398.1">
    <property type="nucleotide sequence ID" value="NZ_SPQQ01000018.1"/>
</dbReference>
<proteinExistence type="predicted"/>
<sequence length="107" mass="12057">MSVKDEIYAFCEKMNADPGHMESKDLAFQVNLKESGPIQMVIKDGSITVFEDNPYTPEITLIISDNNYSKLLKGDLNTTMAFMTGSVKVEGKLDKAFRLLEVVKQYQ</sequence>
<dbReference type="Pfam" id="PF02036">
    <property type="entry name" value="SCP2"/>
    <property type="match status" value="1"/>
</dbReference>